<gene>
    <name evidence="1" type="ORF">MPP7335_02733</name>
</gene>
<proteinExistence type="predicted"/>
<sequence>MDVDRVAELRRWEDSGAVWRVVGRTASTLTVALMTCDGGEEVGRFTSNDPGLLAFVGGRASNLD</sequence>
<dbReference type="Proteomes" id="UP000252008">
    <property type="component" value="Unassembled WGS sequence"/>
</dbReference>
<evidence type="ECO:0000313" key="2">
    <source>
        <dbReference type="Proteomes" id="UP000252008"/>
    </source>
</evidence>
<dbReference type="EMBL" id="UEGS01000001">
    <property type="protein sequence ID" value="SRX80987.1"/>
    <property type="molecule type" value="Genomic_DNA"/>
</dbReference>
<evidence type="ECO:0000313" key="1">
    <source>
        <dbReference type="EMBL" id="SRX80987.1"/>
    </source>
</evidence>
<dbReference type="AlphaFoldDB" id="A0A375YIN3"/>
<protein>
    <submittedName>
        <fullName evidence="1">Uncharacterized protein</fullName>
    </submittedName>
</protein>
<dbReference type="RefSeq" id="WP_083141344.1">
    <property type="nucleotide sequence ID" value="NZ_MVID01000001.1"/>
</dbReference>
<reference evidence="1 2" key="1">
    <citation type="submission" date="2018-05" db="EMBL/GenBank/DDBJ databases">
        <authorList>
            <consortium name="IHU Genomes"/>
        </authorList>
    </citation>
    <scope>NUCLEOTIDE SEQUENCE [LARGE SCALE GENOMIC DNA]</scope>
    <source>
        <strain evidence="1 2">P7335</strain>
    </source>
</reference>
<organism evidence="1 2">
    <name type="scientific">Mycolicibacterium parafortuitum</name>
    <name type="common">Mycobacterium parafortuitum</name>
    <dbReference type="NCBI Taxonomy" id="39692"/>
    <lineage>
        <taxon>Bacteria</taxon>
        <taxon>Bacillati</taxon>
        <taxon>Actinomycetota</taxon>
        <taxon>Actinomycetes</taxon>
        <taxon>Mycobacteriales</taxon>
        <taxon>Mycobacteriaceae</taxon>
        <taxon>Mycolicibacterium</taxon>
    </lineage>
</organism>
<dbReference type="STRING" id="39692.BST38_00895"/>
<accession>A0A375YIN3</accession>
<keyword evidence="2" id="KW-1185">Reference proteome</keyword>
<name>A0A375YIN3_MYCPF</name>